<comment type="caution">
    <text evidence="1">The sequence shown here is derived from an EMBL/GenBank/DDBJ whole genome shotgun (WGS) entry which is preliminary data.</text>
</comment>
<evidence type="ECO:0000313" key="2">
    <source>
        <dbReference type="Proteomes" id="UP000299102"/>
    </source>
</evidence>
<name>A0A4C1Z5P8_EUMVA</name>
<evidence type="ECO:0000313" key="1">
    <source>
        <dbReference type="EMBL" id="GBP82394.1"/>
    </source>
</evidence>
<keyword evidence="2" id="KW-1185">Reference proteome</keyword>
<reference evidence="1 2" key="1">
    <citation type="journal article" date="2019" name="Commun. Biol.">
        <title>The bagworm genome reveals a unique fibroin gene that provides high tensile strength.</title>
        <authorList>
            <person name="Kono N."/>
            <person name="Nakamura H."/>
            <person name="Ohtoshi R."/>
            <person name="Tomita M."/>
            <person name="Numata K."/>
            <person name="Arakawa K."/>
        </authorList>
    </citation>
    <scope>NUCLEOTIDE SEQUENCE [LARGE SCALE GENOMIC DNA]</scope>
</reference>
<dbReference type="EMBL" id="BGZK01001562">
    <property type="protein sequence ID" value="GBP82394.1"/>
    <property type="molecule type" value="Genomic_DNA"/>
</dbReference>
<protein>
    <submittedName>
        <fullName evidence="1">Uncharacterized protein</fullName>
    </submittedName>
</protein>
<dbReference type="AlphaFoldDB" id="A0A4C1Z5P8"/>
<gene>
    <name evidence="1" type="ORF">EVAR_49704_1</name>
</gene>
<organism evidence="1 2">
    <name type="scientific">Eumeta variegata</name>
    <name type="common">Bagworm moth</name>
    <name type="synonym">Eumeta japonica</name>
    <dbReference type="NCBI Taxonomy" id="151549"/>
    <lineage>
        <taxon>Eukaryota</taxon>
        <taxon>Metazoa</taxon>
        <taxon>Ecdysozoa</taxon>
        <taxon>Arthropoda</taxon>
        <taxon>Hexapoda</taxon>
        <taxon>Insecta</taxon>
        <taxon>Pterygota</taxon>
        <taxon>Neoptera</taxon>
        <taxon>Endopterygota</taxon>
        <taxon>Lepidoptera</taxon>
        <taxon>Glossata</taxon>
        <taxon>Ditrysia</taxon>
        <taxon>Tineoidea</taxon>
        <taxon>Psychidae</taxon>
        <taxon>Oiketicinae</taxon>
        <taxon>Eumeta</taxon>
    </lineage>
</organism>
<sequence length="102" mass="11712">MLCTTAVITIRCHRPGRGTIEGQRIRRDFIRRARAPAGTLERICRVTMSLRLSNFLKSDRLRPNVVSGLIRLMMGHILLLLLQFRLRRLDLKSSTRAKCGLV</sequence>
<accession>A0A4C1Z5P8</accession>
<dbReference type="Proteomes" id="UP000299102">
    <property type="component" value="Unassembled WGS sequence"/>
</dbReference>
<proteinExistence type="predicted"/>